<protein>
    <submittedName>
        <fullName evidence="1">Uncharacterized protein</fullName>
    </submittedName>
</protein>
<dbReference type="Proteomes" id="UP000238823">
    <property type="component" value="Unassembled WGS sequence"/>
</dbReference>
<dbReference type="AlphaFoldDB" id="A0A2S9YXC1"/>
<reference evidence="1 2" key="1">
    <citation type="submission" date="2018-03" db="EMBL/GenBank/DDBJ databases">
        <title>Draft Genome Sequences of the Obligatory Marine Myxobacteria Enhygromyxa salina SWB007.</title>
        <authorList>
            <person name="Poehlein A."/>
            <person name="Moghaddam J.A."/>
            <person name="Harms H."/>
            <person name="Alanjari M."/>
            <person name="Koenig G.M."/>
            <person name="Daniel R."/>
            <person name="Schaeberle T.F."/>
        </authorList>
    </citation>
    <scope>NUCLEOTIDE SEQUENCE [LARGE SCALE GENOMIC DNA]</scope>
    <source>
        <strain evidence="1 2">SWB007</strain>
    </source>
</reference>
<evidence type="ECO:0000313" key="1">
    <source>
        <dbReference type="EMBL" id="PRQ09709.1"/>
    </source>
</evidence>
<accession>A0A2S9YXC1</accession>
<gene>
    <name evidence="1" type="ORF">ENSA7_04630</name>
</gene>
<evidence type="ECO:0000313" key="2">
    <source>
        <dbReference type="Proteomes" id="UP000238823"/>
    </source>
</evidence>
<organism evidence="1 2">
    <name type="scientific">Enhygromyxa salina</name>
    <dbReference type="NCBI Taxonomy" id="215803"/>
    <lineage>
        <taxon>Bacteria</taxon>
        <taxon>Pseudomonadati</taxon>
        <taxon>Myxococcota</taxon>
        <taxon>Polyangia</taxon>
        <taxon>Nannocystales</taxon>
        <taxon>Nannocystaceae</taxon>
        <taxon>Enhygromyxa</taxon>
    </lineage>
</organism>
<dbReference type="RefSeq" id="WP_106087551.1">
    <property type="nucleotide sequence ID" value="NZ_PVNL01000013.1"/>
</dbReference>
<name>A0A2S9YXC1_9BACT</name>
<proteinExistence type="predicted"/>
<dbReference type="EMBL" id="PVNL01000013">
    <property type="protein sequence ID" value="PRQ09709.1"/>
    <property type="molecule type" value="Genomic_DNA"/>
</dbReference>
<sequence>MTHSFRIQWHDPNSNNSGSLRGRHARHDDWESLDEFTLSAGSSYDFYLSVVEGVDYTTFVTIEVGGQIFGAKVAPFIHDDQGSGNQDAIHLGPLALSSTALTVKASVLVSDDPKVHVTWGKGGSSNNATVSLIWTGSGGWTDGAGRPIPDPIEVETYNLVVIQVSDQSHSVSTVAIYEAQALVGELIDNGLGQASATLVQPTGASDSTYTVNVFNVLSDSGILAVN</sequence>
<comment type="caution">
    <text evidence="1">The sequence shown here is derived from an EMBL/GenBank/DDBJ whole genome shotgun (WGS) entry which is preliminary data.</text>
</comment>